<dbReference type="Proteomes" id="UP000069773">
    <property type="component" value="Unassembled WGS sequence"/>
</dbReference>
<evidence type="ECO:0000313" key="4">
    <source>
        <dbReference type="Proteomes" id="UP000069773"/>
    </source>
</evidence>
<feature type="region of interest" description="Disordered" evidence="1">
    <location>
        <begin position="30"/>
        <end position="98"/>
    </location>
</feature>
<dbReference type="RefSeq" id="WP_409366032.1">
    <property type="nucleotide sequence ID" value="NZ_BCTA01000017.1"/>
</dbReference>
<feature type="signal peptide" evidence="2">
    <location>
        <begin position="1"/>
        <end position="28"/>
    </location>
</feature>
<sequence>MMTQSGLLRRTLAGAGVTAVLAMGAFTAGCSSEEGQAPETSTTTTTTTTTTTAPPPPATPTEKAPRIDPNEPNPFSPTVHAPPAPGPTPGRHRGPYGQ</sequence>
<feature type="chain" id="PRO_5046577141" evidence="2">
    <location>
        <begin position="29"/>
        <end position="98"/>
    </location>
</feature>
<evidence type="ECO:0000256" key="2">
    <source>
        <dbReference type="SAM" id="SignalP"/>
    </source>
</evidence>
<keyword evidence="4" id="KW-1185">Reference proteome</keyword>
<organism evidence="3 4">
    <name type="scientific">Mycolicibacterium novocastrense</name>
    <name type="common">Mycobacterium novocastrense</name>
    <dbReference type="NCBI Taxonomy" id="59813"/>
    <lineage>
        <taxon>Bacteria</taxon>
        <taxon>Bacillati</taxon>
        <taxon>Actinomycetota</taxon>
        <taxon>Actinomycetes</taxon>
        <taxon>Mycobacteriales</taxon>
        <taxon>Mycobacteriaceae</taxon>
        <taxon>Mycolicibacterium</taxon>
    </lineage>
</organism>
<reference evidence="3 4" key="1">
    <citation type="journal article" date="2016" name="Genome Announc.">
        <title>Draft Genome Sequences of Five Rapidly Growing Mycobacterium Species, M. thermoresistibile, M. fortuitum subsp. acetamidolyticum, M. canariasense, M. brisbanense, and M. novocastrense.</title>
        <authorList>
            <person name="Katahira K."/>
            <person name="Ogura Y."/>
            <person name="Gotoh Y."/>
            <person name="Hayashi T."/>
        </authorList>
    </citation>
    <scope>NUCLEOTIDE SEQUENCE [LARGE SCALE GENOMIC DNA]</scope>
    <source>
        <strain evidence="3 4">JCM18114</strain>
    </source>
</reference>
<dbReference type="EMBL" id="BCTA01000017">
    <property type="protein sequence ID" value="GAT07902.1"/>
    <property type="molecule type" value="Genomic_DNA"/>
</dbReference>
<gene>
    <name evidence="3" type="ORF">RMCN_1035</name>
</gene>
<feature type="compositionally biased region" description="Low complexity" evidence="1">
    <location>
        <begin position="42"/>
        <end position="52"/>
    </location>
</feature>
<keyword evidence="2" id="KW-0732">Signal</keyword>
<evidence type="ECO:0000313" key="3">
    <source>
        <dbReference type="EMBL" id="GAT07902.1"/>
    </source>
</evidence>
<comment type="caution">
    <text evidence="3">The sequence shown here is derived from an EMBL/GenBank/DDBJ whole genome shotgun (WGS) entry which is preliminary data.</text>
</comment>
<evidence type="ECO:0000256" key="1">
    <source>
        <dbReference type="SAM" id="MobiDB-lite"/>
    </source>
</evidence>
<feature type="compositionally biased region" description="Polar residues" evidence="1">
    <location>
        <begin position="30"/>
        <end position="41"/>
    </location>
</feature>
<feature type="compositionally biased region" description="Pro residues" evidence="1">
    <location>
        <begin position="71"/>
        <end position="88"/>
    </location>
</feature>
<name>A0ABQ0KES6_MYCNV</name>
<accession>A0ABQ0KES6</accession>
<proteinExistence type="predicted"/>
<protein>
    <submittedName>
        <fullName evidence="3">F5/8 type C domain protein</fullName>
    </submittedName>
</protein>